<evidence type="ECO:0000256" key="5">
    <source>
        <dbReference type="ARBA" id="ARBA00012263"/>
    </source>
</evidence>
<keyword evidence="14" id="KW-0560">Oxidoreductase</keyword>
<dbReference type="Proteomes" id="UP000038009">
    <property type="component" value="Unassembled WGS sequence"/>
</dbReference>
<comment type="similarity">
    <text evidence="4">In the C-terminal section; belongs to the SNF2/RAD54 helicase family.</text>
</comment>
<dbReference type="InterPro" id="IPR014001">
    <property type="entry name" value="Helicase_ATP-bd"/>
</dbReference>
<comment type="catalytic activity">
    <reaction evidence="21">
        <text>thymine + 2-oxoglutarate + O2 = 5-hydroxymethyluracil + succinate + CO2</text>
        <dbReference type="Rhea" id="RHEA:10316"/>
        <dbReference type="ChEBI" id="CHEBI:15379"/>
        <dbReference type="ChEBI" id="CHEBI:16526"/>
        <dbReference type="ChEBI" id="CHEBI:16810"/>
        <dbReference type="ChEBI" id="CHEBI:16964"/>
        <dbReference type="ChEBI" id="CHEBI:17821"/>
        <dbReference type="ChEBI" id="CHEBI:30031"/>
        <dbReference type="EC" id="1.14.11.6"/>
    </reaction>
</comment>
<dbReference type="VEuPathDB" id="TriTrypDB:Lsey_0140_0040"/>
<accession>A0A0N0P5A7</accession>
<keyword evidence="16" id="KW-0238">DNA-binding</keyword>
<dbReference type="InterPro" id="IPR038718">
    <property type="entry name" value="SNF2-like_sf"/>
</dbReference>
<evidence type="ECO:0000256" key="14">
    <source>
        <dbReference type="ARBA" id="ARBA00023002"/>
    </source>
</evidence>
<keyword evidence="9" id="KW-0547">Nucleotide-binding</keyword>
<keyword evidence="10" id="KW-0378">Hydrolase</keyword>
<organism evidence="24 25">
    <name type="scientific">Leptomonas seymouri</name>
    <dbReference type="NCBI Taxonomy" id="5684"/>
    <lineage>
        <taxon>Eukaryota</taxon>
        <taxon>Discoba</taxon>
        <taxon>Euglenozoa</taxon>
        <taxon>Kinetoplastea</taxon>
        <taxon>Metakinetoplastina</taxon>
        <taxon>Trypanosomatida</taxon>
        <taxon>Trypanosomatidae</taxon>
        <taxon>Leishmaniinae</taxon>
        <taxon>Leptomonas</taxon>
    </lineage>
</organism>
<evidence type="ECO:0000259" key="23">
    <source>
        <dbReference type="PROSITE" id="PS51194"/>
    </source>
</evidence>
<dbReference type="GO" id="GO:0000724">
    <property type="term" value="P:double-strand break repair via homologous recombination"/>
    <property type="evidence" value="ECO:0007669"/>
    <property type="project" value="TreeGrafter"/>
</dbReference>
<keyword evidence="17" id="KW-0539">Nucleus</keyword>
<dbReference type="FunFam" id="3.40.50.10810:FF:000072">
    <property type="entry name" value="Bifunctional helicase and thymine dioxygenase JBP2"/>
    <property type="match status" value="1"/>
</dbReference>
<dbReference type="OrthoDB" id="2020972at2759"/>
<evidence type="ECO:0000256" key="4">
    <source>
        <dbReference type="ARBA" id="ARBA00009722"/>
    </source>
</evidence>
<comment type="similarity">
    <text evidence="3">In the N-terminal section; belongs to the TET family. JBP2 subfamily.</text>
</comment>
<evidence type="ECO:0000256" key="2">
    <source>
        <dbReference type="ARBA" id="ARBA00004123"/>
    </source>
</evidence>
<dbReference type="PROSITE" id="PS51192">
    <property type="entry name" value="HELICASE_ATP_BIND_1"/>
    <property type="match status" value="1"/>
</dbReference>
<proteinExistence type="inferred from homology"/>
<dbReference type="GO" id="GO:0070580">
    <property type="term" value="P:base J metabolic process"/>
    <property type="evidence" value="ECO:0007669"/>
    <property type="project" value="UniProtKB-ARBA"/>
</dbReference>
<evidence type="ECO:0000256" key="20">
    <source>
        <dbReference type="ARBA" id="ARBA00047995"/>
    </source>
</evidence>
<dbReference type="SUPFAM" id="SSF52540">
    <property type="entry name" value="P-loop containing nucleoside triphosphate hydrolases"/>
    <property type="match status" value="2"/>
</dbReference>
<evidence type="ECO:0000256" key="8">
    <source>
        <dbReference type="ARBA" id="ARBA00022723"/>
    </source>
</evidence>
<dbReference type="GO" id="GO:0005524">
    <property type="term" value="F:ATP binding"/>
    <property type="evidence" value="ECO:0007669"/>
    <property type="project" value="UniProtKB-KW"/>
</dbReference>
<dbReference type="Gene3D" id="3.40.50.300">
    <property type="entry name" value="P-loop containing nucleotide triphosphate hydrolases"/>
    <property type="match status" value="1"/>
</dbReference>
<dbReference type="PANTHER" id="PTHR45629:SF7">
    <property type="entry name" value="DNA EXCISION REPAIR PROTEIN ERCC-6-RELATED"/>
    <property type="match status" value="1"/>
</dbReference>
<dbReference type="Pfam" id="PF00176">
    <property type="entry name" value="SNF2-rel_dom"/>
    <property type="match status" value="1"/>
</dbReference>
<feature type="domain" description="Helicase ATP-binding" evidence="22">
    <location>
        <begin position="557"/>
        <end position="732"/>
    </location>
</feature>
<dbReference type="EMBL" id="LJSK01000140">
    <property type="protein sequence ID" value="KPI86246.1"/>
    <property type="molecule type" value="Genomic_DNA"/>
</dbReference>
<sequence>MLNELTRAGPTPELTAILDVVQTTGEVAIVFPSLGIGDLEVITRETLRRQLRIAGIPKGGYTILPPIPMDDADLLQLCQQYCSCNEDERADIRGKLYLQHFPLFNRYIGNEKPLYHPAEYVSRIIQFCFYYVQAPDSELPLLSERCPLLHISPVKEICSFLRCVMRGTAEPVPQVNIADAAPQLRLHSQEDIERVMERKPFTPPTQQQQHIETPQNSTIFSFPVEPDSIFDRSAVEDDVEEAEDELMEDLTGEETVDTVQGSRSEYLTMDGFELVTKTSIFYDHDGDDQQVVAVYLPGSIPREVCEAAATVLEPAATKKNLRAATNGGSPPDTGIVGSYDYLNNPTQRKCRETEFSRRNWAAVSSCEPFFKHLDRLYSQMAPMHYHLQKVAIPTQYQLCGTVFSTVTVNRNFRTAVHTDKGDFRSGLGVLSVINGDFAGCHLAVKKIRKAFRLQVGDVLLFDTALEHGNTEVESPAANWTRTSVVCYLRTGLMSAVCEMERRKHLNRLILQQLRSSAVRQATININGGDANLPPLFVPTRLASQLAPVQLSALGFIVERAEKSSGCVVAMTMGLGKTLVALAMCFSHLHLAPQNDILIVTPRAILDHWVDEERKWSSFDLHFSHFVASGNPKSVKFEEELLEYKKQRNGERPRSGHVFVINVEYLSKFLQRLKKFKPSLIIVDEGHRLAAKESKLVKSLKGLKCKTHIALSGTPLQNSATELYNLVNFVESRITHVLPFKRFQELESSINCFIEGDDGAFSSAVMALEYIQEWMRGFVYCEMENDLPPLHDYLLVCGSSDIQKEYEERIGLSETSMRSLSPTDYRPAHLSTHPVCYLAYISGSYRSIGSGAMARARDKDWRSSETNLEEIDIMRTEQFVQMVDHEPLDSFINLSGKIRVLVDIVLRVQARKEKLIVFSLHIGSQDLIHRTLTALRVCAFTVRGRDSQDRRRNAIQEFKSNDNLVVLVLSTKIAAYGLDFTVANHVVLFDSWWNPQVDAQAIARAYRRNQKKPVTVYRLISLTENKFILRSQTRKVALFRCILHERISRSAMADELDDCAESEKDEERREFWCKLKATQLAGGSPALINLYRYQEHVRETV</sequence>
<dbReference type="CDD" id="cd18793">
    <property type="entry name" value="SF2_C_SNF"/>
    <property type="match status" value="1"/>
</dbReference>
<evidence type="ECO:0000256" key="18">
    <source>
        <dbReference type="ARBA" id="ARBA00030614"/>
    </source>
</evidence>
<comment type="function">
    <text evidence="19">Dioxygenase that catalyzes the first step of DNA base J (beta-d-glucosyl-HOMedU) biosynthesis by converting thymine to 5-hydroxymethyluracil (HOMedU). DNA base J is a hypermodified thymidine residue found in the genome of kinetoplastid parasites, which is localized primarily to repetitive DNA, namely the telomeres, and is implicated in the regulation of antigenic variation. Probably also acts as a DNA helicase. Recognizes and binds specific regions of the genome, hydrolyzes ATP and allows the DNA base J de novo synthesis. Involved in initial synthesis of DNA base J, JBP1 being able to act via the basal level of DNA base J and propagate further synthesis. In contrast to JBP1, it does not specifically bind DNA base J, however it binds chromatin.</text>
</comment>
<comment type="cofactor">
    <cofactor evidence="1">
        <name>Fe(2+)</name>
        <dbReference type="ChEBI" id="CHEBI:29033"/>
    </cofactor>
</comment>
<dbReference type="InterPro" id="IPR049730">
    <property type="entry name" value="SNF2/RAD54-like_C"/>
</dbReference>
<dbReference type="EC" id="1.14.11.6" evidence="5"/>
<dbReference type="GO" id="GO:0003677">
    <property type="term" value="F:DNA binding"/>
    <property type="evidence" value="ECO:0007669"/>
    <property type="project" value="UniProtKB-KW"/>
</dbReference>
<dbReference type="InterPro" id="IPR001650">
    <property type="entry name" value="Helicase_C-like"/>
</dbReference>
<dbReference type="GO" id="GO:0046872">
    <property type="term" value="F:metal ion binding"/>
    <property type="evidence" value="ECO:0007669"/>
    <property type="project" value="UniProtKB-KW"/>
</dbReference>
<dbReference type="InterPro" id="IPR050496">
    <property type="entry name" value="SNF2_RAD54_helicase_repair"/>
</dbReference>
<dbReference type="InterPro" id="IPR027417">
    <property type="entry name" value="P-loop_NTPase"/>
</dbReference>
<keyword evidence="12" id="KW-0067">ATP-binding</keyword>
<evidence type="ECO:0000256" key="17">
    <source>
        <dbReference type="ARBA" id="ARBA00023242"/>
    </source>
</evidence>
<dbReference type="Gene3D" id="3.40.50.10810">
    <property type="entry name" value="Tandem AAA-ATPase domain"/>
    <property type="match status" value="1"/>
</dbReference>
<dbReference type="Pfam" id="PF00271">
    <property type="entry name" value="Helicase_C"/>
    <property type="match status" value="1"/>
</dbReference>
<comment type="subcellular location">
    <subcellularLocation>
        <location evidence="2">Nucleus</location>
    </subcellularLocation>
</comment>
<dbReference type="Gene3D" id="3.60.130.30">
    <property type="match status" value="1"/>
</dbReference>
<dbReference type="PANTHER" id="PTHR45629">
    <property type="entry name" value="SNF2/RAD54 FAMILY MEMBER"/>
    <property type="match status" value="1"/>
</dbReference>
<gene>
    <name evidence="24" type="ORF">ABL78_4672</name>
</gene>
<dbReference type="SMART" id="SM00487">
    <property type="entry name" value="DEXDc"/>
    <property type="match status" value="1"/>
</dbReference>
<comment type="catalytic activity">
    <reaction evidence="20">
        <text>ATP + H2O = ADP + phosphate + H(+)</text>
        <dbReference type="Rhea" id="RHEA:13065"/>
        <dbReference type="ChEBI" id="CHEBI:15377"/>
        <dbReference type="ChEBI" id="CHEBI:15378"/>
        <dbReference type="ChEBI" id="CHEBI:30616"/>
        <dbReference type="ChEBI" id="CHEBI:43474"/>
        <dbReference type="ChEBI" id="CHEBI:456216"/>
        <dbReference type="EC" id="3.6.4.12"/>
    </reaction>
</comment>
<dbReference type="SMART" id="SM00490">
    <property type="entry name" value="HELICc"/>
    <property type="match status" value="1"/>
</dbReference>
<evidence type="ECO:0000256" key="7">
    <source>
        <dbReference type="ARBA" id="ARBA00019068"/>
    </source>
</evidence>
<dbReference type="GO" id="GO:0005634">
    <property type="term" value="C:nucleus"/>
    <property type="evidence" value="ECO:0007669"/>
    <property type="project" value="UniProtKB-SubCell"/>
</dbReference>
<keyword evidence="11 24" id="KW-0347">Helicase</keyword>
<evidence type="ECO:0000256" key="1">
    <source>
        <dbReference type="ARBA" id="ARBA00001954"/>
    </source>
</evidence>
<name>A0A0N0P5A7_LEPSE</name>
<evidence type="ECO:0000313" key="25">
    <source>
        <dbReference type="Proteomes" id="UP000038009"/>
    </source>
</evidence>
<evidence type="ECO:0000256" key="19">
    <source>
        <dbReference type="ARBA" id="ARBA00034466"/>
    </source>
</evidence>
<evidence type="ECO:0000256" key="11">
    <source>
        <dbReference type="ARBA" id="ARBA00022806"/>
    </source>
</evidence>
<comment type="caution">
    <text evidence="24">The sequence shown here is derived from an EMBL/GenBank/DDBJ whole genome shotgun (WGS) entry which is preliminary data.</text>
</comment>
<dbReference type="PROSITE" id="PS51194">
    <property type="entry name" value="HELICASE_CTER"/>
    <property type="match status" value="1"/>
</dbReference>
<dbReference type="GO" id="GO:0016787">
    <property type="term" value="F:hydrolase activity"/>
    <property type="evidence" value="ECO:0007669"/>
    <property type="project" value="UniProtKB-KW"/>
</dbReference>
<dbReference type="GO" id="GO:0015616">
    <property type="term" value="F:DNA translocase activity"/>
    <property type="evidence" value="ECO:0007669"/>
    <property type="project" value="TreeGrafter"/>
</dbReference>
<evidence type="ECO:0000256" key="16">
    <source>
        <dbReference type="ARBA" id="ARBA00023125"/>
    </source>
</evidence>
<dbReference type="OMA" id="HKCRETE"/>
<evidence type="ECO:0000256" key="9">
    <source>
        <dbReference type="ARBA" id="ARBA00022741"/>
    </source>
</evidence>
<dbReference type="AlphaFoldDB" id="A0A0N0P5A7"/>
<dbReference type="GO" id="GO:0007131">
    <property type="term" value="P:reciprocal meiotic recombination"/>
    <property type="evidence" value="ECO:0007669"/>
    <property type="project" value="TreeGrafter"/>
</dbReference>
<evidence type="ECO:0000256" key="6">
    <source>
        <dbReference type="ARBA" id="ARBA00012551"/>
    </source>
</evidence>
<protein>
    <recommendedName>
        <fullName evidence="7">Bifunctional helicase and thymine dioxygenase JBP2</fullName>
        <ecNumber evidence="5">1.14.11.6</ecNumber>
        <ecNumber evidence="6">3.6.4.12</ecNumber>
    </recommendedName>
    <alternativeName>
        <fullName evidence="18">J-binding protein 2</fullName>
    </alternativeName>
</protein>
<dbReference type="EC" id="3.6.4.12" evidence="6"/>
<dbReference type="Pfam" id="PF12851">
    <property type="entry name" value="Tet_JBP"/>
    <property type="match status" value="1"/>
</dbReference>
<evidence type="ECO:0000256" key="10">
    <source>
        <dbReference type="ARBA" id="ARBA00022801"/>
    </source>
</evidence>
<evidence type="ECO:0000256" key="15">
    <source>
        <dbReference type="ARBA" id="ARBA00023004"/>
    </source>
</evidence>
<evidence type="ECO:0000256" key="13">
    <source>
        <dbReference type="ARBA" id="ARBA00022964"/>
    </source>
</evidence>
<reference evidence="24 25" key="1">
    <citation type="journal article" date="2015" name="PLoS Pathog.">
        <title>Leptomonas seymouri: Adaptations to the Dixenous Life Cycle Analyzed by Genome Sequencing, Transcriptome Profiling and Co-infection with Leishmania donovani.</title>
        <authorList>
            <person name="Kraeva N."/>
            <person name="Butenko A."/>
            <person name="Hlavacova J."/>
            <person name="Kostygov A."/>
            <person name="Myskova J."/>
            <person name="Grybchuk D."/>
            <person name="Lestinova T."/>
            <person name="Votypka J."/>
            <person name="Volf P."/>
            <person name="Opperdoes F."/>
            <person name="Flegontov P."/>
            <person name="Lukes J."/>
            <person name="Yurchenko V."/>
        </authorList>
    </citation>
    <scope>NUCLEOTIDE SEQUENCE [LARGE SCALE GENOMIC DNA]</scope>
    <source>
        <strain evidence="24 25">ATCC 30220</strain>
    </source>
</reference>
<dbReference type="GO" id="GO:0003678">
    <property type="term" value="F:DNA helicase activity"/>
    <property type="evidence" value="ECO:0007669"/>
    <property type="project" value="UniProtKB-EC"/>
</dbReference>
<keyword evidence="25" id="KW-1185">Reference proteome</keyword>
<keyword evidence="15" id="KW-0408">Iron</keyword>
<evidence type="ECO:0000313" key="24">
    <source>
        <dbReference type="EMBL" id="KPI86246.1"/>
    </source>
</evidence>
<evidence type="ECO:0000256" key="12">
    <source>
        <dbReference type="ARBA" id="ARBA00022840"/>
    </source>
</evidence>
<dbReference type="InterPro" id="IPR024779">
    <property type="entry name" value="2OGFeDO_JBP1/TET_oxygenase_dom"/>
</dbReference>
<evidence type="ECO:0000256" key="3">
    <source>
        <dbReference type="ARBA" id="ARBA00005360"/>
    </source>
</evidence>
<dbReference type="GO" id="GO:0050341">
    <property type="term" value="F:thymine dioxygenase activity"/>
    <property type="evidence" value="ECO:0007669"/>
    <property type="project" value="UniProtKB-EC"/>
</dbReference>
<dbReference type="InterPro" id="IPR000330">
    <property type="entry name" value="SNF2_N"/>
</dbReference>
<evidence type="ECO:0000256" key="21">
    <source>
        <dbReference type="ARBA" id="ARBA00048837"/>
    </source>
</evidence>
<dbReference type="CDD" id="cd17919">
    <property type="entry name" value="DEXHc_Snf"/>
    <property type="match status" value="1"/>
</dbReference>
<keyword evidence="8" id="KW-0479">Metal-binding</keyword>
<keyword evidence="13 24" id="KW-0223">Dioxygenase</keyword>
<feature type="domain" description="Helicase C-terminal" evidence="23">
    <location>
        <begin position="899"/>
        <end position="1066"/>
    </location>
</feature>
<evidence type="ECO:0000259" key="22">
    <source>
        <dbReference type="PROSITE" id="PS51192"/>
    </source>
</evidence>